<dbReference type="InterPro" id="IPR036388">
    <property type="entry name" value="WH-like_DNA-bd_sf"/>
</dbReference>
<feature type="region of interest" description="Disordered" evidence="1">
    <location>
        <begin position="106"/>
        <end position="215"/>
    </location>
</feature>
<evidence type="ECO:0000256" key="1">
    <source>
        <dbReference type="SAM" id="MobiDB-lite"/>
    </source>
</evidence>
<feature type="compositionally biased region" description="Polar residues" evidence="1">
    <location>
        <begin position="181"/>
        <end position="193"/>
    </location>
</feature>
<reference evidence="2 3" key="1">
    <citation type="journal article" date="2018" name="Sci. Rep.">
        <title>Genomic diversity and distribution of Bifidobacterium longum subsp. longum across the human lifespan.</title>
        <authorList>
            <person name="Odamaki T."/>
            <person name="Bottacini F."/>
            <person name="Kato K."/>
            <person name="Mitsuyama E."/>
            <person name="Yoshida K."/>
            <person name="Horigome A."/>
            <person name="Xiao J.Z."/>
            <person name="van Sinderen D."/>
        </authorList>
    </citation>
    <scope>NUCLEOTIDE SEQUENCE [LARGE SCALE GENOMIC DNA]</scope>
    <source>
        <strain evidence="2 3">MCC10008</strain>
    </source>
</reference>
<proteinExistence type="predicted"/>
<comment type="caution">
    <text evidence="2">The sequence shown here is derived from an EMBL/GenBank/DDBJ whole genome shotgun (WGS) entry which is preliminary data.</text>
</comment>
<protein>
    <recommendedName>
        <fullName evidence="4">Helix-turn-helix domain-containing protein</fullName>
    </recommendedName>
</protein>
<accession>A0A4R0SLJ0</accession>
<dbReference type="Pfam" id="PF13730">
    <property type="entry name" value="HTH_36"/>
    <property type="match status" value="1"/>
</dbReference>
<sequence>MSVNAVDWALRFAPVDARHNGAARVLMCLANVADDEGRNAHPTHRKLAAWCKCSVSTVKRHLSWLEENGLIRRGDQRQAGHFSEWHRPVVWDLCLGNRLELDPDFFDSNDIDSTRGGRPSTENKAKGNPGSPVDLDSDTESGDNHGSPVNRGYGEGDAGKPQLTGEPRFTTVTPPPAHLVSYSTSLVRNNPSAPTGHLPASGETTPDEDDGDWQSEPWTDAAAEAEPPESESVKACSDAEMVCRTMADGLRAMPPMPVPDPLARPGKRELAAARRLIARHGMPLVLAVAEWVSLPPSKTDKGDASGKPYDGFWRRTLTGPRSLARHWDQVCLQMADDPHGRRPLAEHGILADKGETAQPPSAESTPKVPNYGIPDNLDRRVWKLLDPYDFDAGNDGFEAPRTLRRLLKRVPANDAEGERNAVLEALRAGRAFLDAVSREEDDGFGQRKPAETGPASGRVGFIGGRGPKEVPACS</sequence>
<evidence type="ECO:0000313" key="2">
    <source>
        <dbReference type="EMBL" id="TCD83625.1"/>
    </source>
</evidence>
<dbReference type="RefSeq" id="WP_131214875.1">
    <property type="nucleotide sequence ID" value="NZ_SHPR01000030.1"/>
</dbReference>
<dbReference type="AlphaFoldDB" id="A0A4R0SLJ0"/>
<name>A0A4R0SLJ0_BIFLL</name>
<dbReference type="InterPro" id="IPR036390">
    <property type="entry name" value="WH_DNA-bd_sf"/>
</dbReference>
<evidence type="ECO:0008006" key="4">
    <source>
        <dbReference type="Google" id="ProtNLM"/>
    </source>
</evidence>
<dbReference type="EMBL" id="SHPR01000030">
    <property type="protein sequence ID" value="TCD83625.1"/>
    <property type="molecule type" value="Genomic_DNA"/>
</dbReference>
<dbReference type="Gene3D" id="1.10.10.10">
    <property type="entry name" value="Winged helix-like DNA-binding domain superfamily/Winged helix DNA-binding domain"/>
    <property type="match status" value="1"/>
</dbReference>
<dbReference type="SUPFAM" id="SSF46785">
    <property type="entry name" value="Winged helix' DNA-binding domain"/>
    <property type="match status" value="1"/>
</dbReference>
<dbReference type="Proteomes" id="UP000292241">
    <property type="component" value="Unassembled WGS sequence"/>
</dbReference>
<gene>
    <name evidence="2" type="ORF">MCC10008_1163</name>
</gene>
<feature type="region of interest" description="Disordered" evidence="1">
    <location>
        <begin position="438"/>
        <end position="474"/>
    </location>
</feature>
<evidence type="ECO:0000313" key="3">
    <source>
        <dbReference type="Proteomes" id="UP000292241"/>
    </source>
</evidence>
<organism evidence="2 3">
    <name type="scientific">Bifidobacterium longum subsp. longum</name>
    <dbReference type="NCBI Taxonomy" id="1679"/>
    <lineage>
        <taxon>Bacteria</taxon>
        <taxon>Bacillati</taxon>
        <taxon>Actinomycetota</taxon>
        <taxon>Actinomycetes</taxon>
        <taxon>Bifidobacteriales</taxon>
        <taxon>Bifidobacteriaceae</taxon>
        <taxon>Bifidobacterium</taxon>
    </lineage>
</organism>